<accession>A0A1B1AL19</accession>
<dbReference type="AlphaFoldDB" id="A0A1B1AL19"/>
<dbReference type="EMBL" id="CP013244">
    <property type="protein sequence ID" value="ANP47266.1"/>
    <property type="molecule type" value="Genomic_DNA"/>
</dbReference>
<evidence type="ECO:0000313" key="1">
    <source>
        <dbReference type="EMBL" id="ANP47266.1"/>
    </source>
</evidence>
<protein>
    <recommendedName>
        <fullName evidence="3">Haloacid dehalogenase</fullName>
    </recommendedName>
</protein>
<reference evidence="1 2" key="1">
    <citation type="submission" date="2015-11" db="EMBL/GenBank/DDBJ databases">
        <title>Whole-Genome Sequence of Candidatus Oderbacter manganicum from the National Park Lower Oder Valley, Germany.</title>
        <authorList>
            <person name="Braun B."/>
            <person name="Liere K."/>
            <person name="Szewzyk U."/>
        </authorList>
    </citation>
    <scope>NUCLEOTIDE SEQUENCE [LARGE SCALE GENOMIC DNA]</scope>
    <source>
        <strain evidence="1 2">OTSz_A_272</strain>
    </source>
</reference>
<gene>
    <name evidence="1" type="ORF">ATE48_15745</name>
</gene>
<organism evidence="1 2">
    <name type="scientific">Candidatus Viadribacter manganicus</name>
    <dbReference type="NCBI Taxonomy" id="1759059"/>
    <lineage>
        <taxon>Bacteria</taxon>
        <taxon>Pseudomonadati</taxon>
        <taxon>Pseudomonadota</taxon>
        <taxon>Alphaproteobacteria</taxon>
        <taxon>Hyphomonadales</taxon>
        <taxon>Hyphomonadaceae</taxon>
        <taxon>Candidatus Viadribacter</taxon>
    </lineage>
</organism>
<evidence type="ECO:0008006" key="3">
    <source>
        <dbReference type="Google" id="ProtNLM"/>
    </source>
</evidence>
<dbReference type="InterPro" id="IPR006439">
    <property type="entry name" value="HAD-SF_hydro_IA"/>
</dbReference>
<dbReference type="InterPro" id="IPR036412">
    <property type="entry name" value="HAD-like_sf"/>
</dbReference>
<dbReference type="SFLD" id="SFLDG01129">
    <property type="entry name" value="C1.5:_HAD__Beta-PGM__Phosphata"/>
    <property type="match status" value="1"/>
</dbReference>
<dbReference type="Gene3D" id="3.40.50.1000">
    <property type="entry name" value="HAD superfamily/HAD-like"/>
    <property type="match status" value="1"/>
</dbReference>
<dbReference type="PANTHER" id="PTHR43481:SF4">
    <property type="entry name" value="GLYCEROL-1-PHOSPHATE PHOSPHOHYDROLASE 1-RELATED"/>
    <property type="match status" value="1"/>
</dbReference>
<dbReference type="PANTHER" id="PTHR43481">
    <property type="entry name" value="FRUCTOSE-1-PHOSPHATE PHOSPHATASE"/>
    <property type="match status" value="1"/>
</dbReference>
<proteinExistence type="predicted"/>
<dbReference type="NCBIfam" id="TIGR01509">
    <property type="entry name" value="HAD-SF-IA-v3"/>
    <property type="match status" value="1"/>
</dbReference>
<dbReference type="Gene3D" id="1.10.150.240">
    <property type="entry name" value="Putative phosphatase, domain 2"/>
    <property type="match status" value="1"/>
</dbReference>
<dbReference type="STRING" id="1759059.ATE48_15745"/>
<dbReference type="SFLD" id="SFLDS00003">
    <property type="entry name" value="Haloacid_Dehalogenase"/>
    <property type="match status" value="1"/>
</dbReference>
<dbReference type="InterPro" id="IPR041492">
    <property type="entry name" value="HAD_2"/>
</dbReference>
<dbReference type="OrthoDB" id="9793014at2"/>
<dbReference type="CDD" id="cd07505">
    <property type="entry name" value="HAD_BPGM-like"/>
    <property type="match status" value="1"/>
</dbReference>
<dbReference type="RefSeq" id="WP_083197400.1">
    <property type="nucleotide sequence ID" value="NZ_CP013244.1"/>
</dbReference>
<dbReference type="GO" id="GO:0050308">
    <property type="term" value="F:sugar-phosphatase activity"/>
    <property type="evidence" value="ECO:0007669"/>
    <property type="project" value="TreeGrafter"/>
</dbReference>
<dbReference type="Pfam" id="PF13419">
    <property type="entry name" value="HAD_2"/>
    <property type="match status" value="1"/>
</dbReference>
<keyword evidence="2" id="KW-1185">Reference proteome</keyword>
<dbReference type="FunCoup" id="A0A1B1AL19">
    <property type="interactions" value="360"/>
</dbReference>
<dbReference type="InParanoid" id="A0A1B1AL19"/>
<dbReference type="InterPro" id="IPR023214">
    <property type="entry name" value="HAD_sf"/>
</dbReference>
<evidence type="ECO:0000313" key="2">
    <source>
        <dbReference type="Proteomes" id="UP000092498"/>
    </source>
</evidence>
<dbReference type="InterPro" id="IPR023198">
    <property type="entry name" value="PGP-like_dom2"/>
</dbReference>
<dbReference type="SUPFAM" id="SSF56784">
    <property type="entry name" value="HAD-like"/>
    <property type="match status" value="1"/>
</dbReference>
<dbReference type="InterPro" id="IPR051806">
    <property type="entry name" value="HAD-like_SPP"/>
</dbReference>
<dbReference type="Proteomes" id="UP000092498">
    <property type="component" value="Chromosome"/>
</dbReference>
<dbReference type="KEGG" id="cbot:ATE48_15745"/>
<name>A0A1B1AL19_9PROT</name>
<sequence length="213" mass="23250">MKLPRKPHAVVFDLDGTLIDSEALVKDAHFAACGEIGVTMTEAQFLSLVGMHREANDLQLKSYYGEDFPLERFITLTRAHVGDRVAPLKPGALELMDTLEALELPFGLATSSRRPWVERHFAAHALTPRFRAVVTRQDVVEGKPHPEPYLHASKLLGAAPEMVLALEDSYAGVSSAHAAGCMTVMAPDLLPPTDEMRAKAIVVTSLSEVRSLL</sequence>